<dbReference type="AlphaFoldDB" id="A0ABD3NEM6"/>
<dbReference type="EMBL" id="JALLAZ020001463">
    <property type="protein sequence ID" value="KAL3774520.1"/>
    <property type="molecule type" value="Genomic_DNA"/>
</dbReference>
<keyword evidence="3" id="KW-1185">Reference proteome</keyword>
<comment type="caution">
    <text evidence="2">The sequence shown here is derived from an EMBL/GenBank/DDBJ whole genome shotgun (WGS) entry which is preliminary data.</text>
</comment>
<sequence>MKALIPSEGGESDRVDVYNDGDADNANLTKRRVVESGGERMAHHVHMLVRNSMGSALCLDLVVVLPLSCSAKG</sequence>
<organism evidence="2 3">
    <name type="scientific">Stephanodiscus triporus</name>
    <dbReference type="NCBI Taxonomy" id="2934178"/>
    <lineage>
        <taxon>Eukaryota</taxon>
        <taxon>Sar</taxon>
        <taxon>Stramenopiles</taxon>
        <taxon>Ochrophyta</taxon>
        <taxon>Bacillariophyta</taxon>
        <taxon>Coscinodiscophyceae</taxon>
        <taxon>Thalassiosirophycidae</taxon>
        <taxon>Stephanodiscales</taxon>
        <taxon>Stephanodiscaceae</taxon>
        <taxon>Stephanodiscus</taxon>
    </lineage>
</organism>
<reference evidence="2 3" key="1">
    <citation type="submission" date="2024-10" db="EMBL/GenBank/DDBJ databases">
        <title>Updated reference genomes for cyclostephanoid diatoms.</title>
        <authorList>
            <person name="Roberts W.R."/>
            <person name="Alverson A.J."/>
        </authorList>
    </citation>
    <scope>NUCLEOTIDE SEQUENCE [LARGE SCALE GENOMIC DNA]</scope>
    <source>
        <strain evidence="2 3">AJA276-08</strain>
    </source>
</reference>
<gene>
    <name evidence="2" type="ORF">ACHAW5_003817</name>
</gene>
<name>A0ABD3NEM6_9STRA</name>
<dbReference type="Proteomes" id="UP001530315">
    <property type="component" value="Unassembled WGS sequence"/>
</dbReference>
<feature type="region of interest" description="Disordered" evidence="1">
    <location>
        <begin position="1"/>
        <end position="23"/>
    </location>
</feature>
<protein>
    <submittedName>
        <fullName evidence="2">Uncharacterized protein</fullName>
    </submittedName>
</protein>
<evidence type="ECO:0000313" key="3">
    <source>
        <dbReference type="Proteomes" id="UP001530315"/>
    </source>
</evidence>
<accession>A0ABD3NEM6</accession>
<proteinExistence type="predicted"/>
<evidence type="ECO:0000313" key="2">
    <source>
        <dbReference type="EMBL" id="KAL3774520.1"/>
    </source>
</evidence>
<evidence type="ECO:0000256" key="1">
    <source>
        <dbReference type="SAM" id="MobiDB-lite"/>
    </source>
</evidence>